<evidence type="ECO:0000313" key="4">
    <source>
        <dbReference type="Proteomes" id="UP000011087"/>
    </source>
</evidence>
<accession>L1IA88</accession>
<keyword evidence="1" id="KW-0472">Membrane</keyword>
<dbReference type="HOGENOM" id="CLU_984988_0_0_1"/>
<reference evidence="2 4" key="1">
    <citation type="journal article" date="2012" name="Nature">
        <title>Algal genomes reveal evolutionary mosaicism and the fate of nucleomorphs.</title>
        <authorList>
            <consortium name="DOE Joint Genome Institute"/>
            <person name="Curtis B.A."/>
            <person name="Tanifuji G."/>
            <person name="Burki F."/>
            <person name="Gruber A."/>
            <person name="Irimia M."/>
            <person name="Maruyama S."/>
            <person name="Arias M.C."/>
            <person name="Ball S.G."/>
            <person name="Gile G.H."/>
            <person name="Hirakawa Y."/>
            <person name="Hopkins J.F."/>
            <person name="Kuo A."/>
            <person name="Rensing S.A."/>
            <person name="Schmutz J."/>
            <person name="Symeonidi A."/>
            <person name="Elias M."/>
            <person name="Eveleigh R.J."/>
            <person name="Herman E.K."/>
            <person name="Klute M.J."/>
            <person name="Nakayama T."/>
            <person name="Obornik M."/>
            <person name="Reyes-Prieto A."/>
            <person name="Armbrust E.V."/>
            <person name="Aves S.J."/>
            <person name="Beiko R.G."/>
            <person name="Coutinho P."/>
            <person name="Dacks J.B."/>
            <person name="Durnford D.G."/>
            <person name="Fast N.M."/>
            <person name="Green B.R."/>
            <person name="Grisdale C.J."/>
            <person name="Hempel F."/>
            <person name="Henrissat B."/>
            <person name="Hoppner M.P."/>
            <person name="Ishida K."/>
            <person name="Kim E."/>
            <person name="Koreny L."/>
            <person name="Kroth P.G."/>
            <person name="Liu Y."/>
            <person name="Malik S.B."/>
            <person name="Maier U.G."/>
            <person name="McRose D."/>
            <person name="Mock T."/>
            <person name="Neilson J.A."/>
            <person name="Onodera N.T."/>
            <person name="Poole A.M."/>
            <person name="Pritham E.J."/>
            <person name="Richards T.A."/>
            <person name="Rocap G."/>
            <person name="Roy S.W."/>
            <person name="Sarai C."/>
            <person name="Schaack S."/>
            <person name="Shirato S."/>
            <person name="Slamovits C.H."/>
            <person name="Spencer D.F."/>
            <person name="Suzuki S."/>
            <person name="Worden A.Z."/>
            <person name="Zauner S."/>
            <person name="Barry K."/>
            <person name="Bell C."/>
            <person name="Bharti A.K."/>
            <person name="Crow J.A."/>
            <person name="Grimwood J."/>
            <person name="Kramer R."/>
            <person name="Lindquist E."/>
            <person name="Lucas S."/>
            <person name="Salamov A."/>
            <person name="McFadden G.I."/>
            <person name="Lane C.E."/>
            <person name="Keeling P.J."/>
            <person name="Gray M.W."/>
            <person name="Grigoriev I.V."/>
            <person name="Archibald J.M."/>
        </authorList>
    </citation>
    <scope>NUCLEOTIDE SEQUENCE</scope>
    <source>
        <strain evidence="2 4">CCMP2712</strain>
    </source>
</reference>
<feature type="transmembrane region" description="Helical" evidence="1">
    <location>
        <begin position="213"/>
        <end position="234"/>
    </location>
</feature>
<dbReference type="AlphaFoldDB" id="L1IA88"/>
<name>L1IA88_GUITC</name>
<keyword evidence="4" id="KW-1185">Reference proteome</keyword>
<dbReference type="EMBL" id="JH993153">
    <property type="protein sequence ID" value="EKX33176.1"/>
    <property type="molecule type" value="Genomic_DNA"/>
</dbReference>
<feature type="transmembrane region" description="Helical" evidence="1">
    <location>
        <begin position="24"/>
        <end position="49"/>
    </location>
</feature>
<protein>
    <submittedName>
        <fullName evidence="2 3">Uncharacterized protein</fullName>
    </submittedName>
</protein>
<feature type="transmembrane region" description="Helical" evidence="1">
    <location>
        <begin position="55"/>
        <end position="79"/>
    </location>
</feature>
<evidence type="ECO:0000313" key="2">
    <source>
        <dbReference type="EMBL" id="EKX33176.1"/>
    </source>
</evidence>
<evidence type="ECO:0000313" key="3">
    <source>
        <dbReference type="EnsemblProtists" id="EKX33176"/>
    </source>
</evidence>
<reference evidence="3" key="3">
    <citation type="submission" date="2015-06" db="UniProtKB">
        <authorList>
            <consortium name="EnsemblProtists"/>
        </authorList>
    </citation>
    <scope>IDENTIFICATION</scope>
</reference>
<dbReference type="Proteomes" id="UP000011087">
    <property type="component" value="Unassembled WGS sequence"/>
</dbReference>
<gene>
    <name evidence="2" type="ORF">GUITHDRAFT_120657</name>
</gene>
<dbReference type="RefSeq" id="XP_005820156.1">
    <property type="nucleotide sequence ID" value="XM_005820099.1"/>
</dbReference>
<feature type="transmembrane region" description="Helical" evidence="1">
    <location>
        <begin position="177"/>
        <end position="201"/>
    </location>
</feature>
<sequence length="283" mass="30499">MLLTFMLGHVRDPSSCDPNAVQQLLLLFVVIVVAVCVVAAAAAAAAAAVCVVVCGIRILLVIIAIGTLAVQILMIASQLKRKLMLPVSIGRFTMHLPRGLVGLWNILRIVTCVIIIIAFANQSCDIVDCSLDPNATECVGLNMTTRAFSRQLLAKAKADTSIVKSSAAMSNYAGQTALAIAAVLLWVQMFQLSILSTPMAAFTYTIGIMFGDLYHSLFMILILIAAFGSALTILGDPPFDQGWDRTIVLLLQEVLGVAQPLYSDISSFTRFLLLFFVMYGRIP</sequence>
<keyword evidence="1" id="KW-1133">Transmembrane helix</keyword>
<dbReference type="PaxDb" id="55529-EKX33176"/>
<dbReference type="KEGG" id="gtt:GUITHDRAFT_120657"/>
<organism evidence="2">
    <name type="scientific">Guillardia theta (strain CCMP2712)</name>
    <name type="common">Cryptophyte</name>
    <dbReference type="NCBI Taxonomy" id="905079"/>
    <lineage>
        <taxon>Eukaryota</taxon>
        <taxon>Cryptophyceae</taxon>
        <taxon>Pyrenomonadales</taxon>
        <taxon>Geminigeraceae</taxon>
        <taxon>Guillardia</taxon>
    </lineage>
</organism>
<reference evidence="4" key="2">
    <citation type="submission" date="2012-11" db="EMBL/GenBank/DDBJ databases">
        <authorList>
            <person name="Kuo A."/>
            <person name="Curtis B.A."/>
            <person name="Tanifuji G."/>
            <person name="Burki F."/>
            <person name="Gruber A."/>
            <person name="Irimia M."/>
            <person name="Maruyama S."/>
            <person name="Arias M.C."/>
            <person name="Ball S.G."/>
            <person name="Gile G.H."/>
            <person name="Hirakawa Y."/>
            <person name="Hopkins J.F."/>
            <person name="Rensing S.A."/>
            <person name="Schmutz J."/>
            <person name="Symeonidi A."/>
            <person name="Elias M."/>
            <person name="Eveleigh R.J."/>
            <person name="Herman E.K."/>
            <person name="Klute M.J."/>
            <person name="Nakayama T."/>
            <person name="Obornik M."/>
            <person name="Reyes-Prieto A."/>
            <person name="Armbrust E.V."/>
            <person name="Aves S.J."/>
            <person name="Beiko R.G."/>
            <person name="Coutinho P."/>
            <person name="Dacks J.B."/>
            <person name="Durnford D.G."/>
            <person name="Fast N.M."/>
            <person name="Green B.R."/>
            <person name="Grisdale C."/>
            <person name="Hempe F."/>
            <person name="Henrissat B."/>
            <person name="Hoppner M.P."/>
            <person name="Ishida K.-I."/>
            <person name="Kim E."/>
            <person name="Koreny L."/>
            <person name="Kroth P.G."/>
            <person name="Liu Y."/>
            <person name="Malik S.-B."/>
            <person name="Maier U.G."/>
            <person name="McRose D."/>
            <person name="Mock T."/>
            <person name="Neilson J.A."/>
            <person name="Onodera N.T."/>
            <person name="Poole A.M."/>
            <person name="Pritham E.J."/>
            <person name="Richards T.A."/>
            <person name="Rocap G."/>
            <person name="Roy S.W."/>
            <person name="Sarai C."/>
            <person name="Schaack S."/>
            <person name="Shirato S."/>
            <person name="Slamovits C.H."/>
            <person name="Spencer D.F."/>
            <person name="Suzuki S."/>
            <person name="Worden A.Z."/>
            <person name="Zauner S."/>
            <person name="Barry K."/>
            <person name="Bell C."/>
            <person name="Bharti A.K."/>
            <person name="Crow J.A."/>
            <person name="Grimwood J."/>
            <person name="Kramer R."/>
            <person name="Lindquist E."/>
            <person name="Lucas S."/>
            <person name="Salamov A."/>
            <person name="McFadden G.I."/>
            <person name="Lane C.E."/>
            <person name="Keeling P.J."/>
            <person name="Gray M.W."/>
            <person name="Grigoriev I.V."/>
            <person name="Archibald J.M."/>
        </authorList>
    </citation>
    <scope>NUCLEOTIDE SEQUENCE</scope>
    <source>
        <strain evidence="4">CCMP2712</strain>
    </source>
</reference>
<dbReference type="GeneID" id="17289904"/>
<proteinExistence type="predicted"/>
<dbReference type="EnsemblProtists" id="EKX33176">
    <property type="protein sequence ID" value="EKX33176"/>
    <property type="gene ID" value="GUITHDRAFT_120657"/>
</dbReference>
<evidence type="ECO:0000256" key="1">
    <source>
        <dbReference type="SAM" id="Phobius"/>
    </source>
</evidence>
<keyword evidence="1" id="KW-0812">Transmembrane</keyword>
<feature type="transmembrane region" description="Helical" evidence="1">
    <location>
        <begin position="100"/>
        <end position="120"/>
    </location>
</feature>